<feature type="domain" description="Histidine kinase" evidence="14">
    <location>
        <begin position="419"/>
        <end position="627"/>
    </location>
</feature>
<evidence type="ECO:0000256" key="6">
    <source>
        <dbReference type="ARBA" id="ARBA00022679"/>
    </source>
</evidence>
<dbReference type="InterPro" id="IPR008207">
    <property type="entry name" value="Sig_transdc_His_kin_Hpt_dom"/>
</dbReference>
<keyword evidence="7" id="KW-0547">Nucleotide-binding</keyword>
<evidence type="ECO:0000256" key="5">
    <source>
        <dbReference type="ARBA" id="ARBA00022553"/>
    </source>
</evidence>
<keyword evidence="9" id="KW-0067">ATP-binding</keyword>
<dbReference type="EMBL" id="VJOM01000004">
    <property type="protein sequence ID" value="TSE33357.1"/>
    <property type="molecule type" value="Genomic_DNA"/>
</dbReference>
<dbReference type="Pfam" id="PF01627">
    <property type="entry name" value="Hpt"/>
    <property type="match status" value="1"/>
</dbReference>
<dbReference type="Pfam" id="PF01584">
    <property type="entry name" value="CheW"/>
    <property type="match status" value="1"/>
</dbReference>
<dbReference type="Proteomes" id="UP000317763">
    <property type="component" value="Unassembled WGS sequence"/>
</dbReference>
<dbReference type="Gene3D" id="1.20.120.160">
    <property type="entry name" value="HPT domain"/>
    <property type="match status" value="1"/>
</dbReference>
<evidence type="ECO:0000256" key="9">
    <source>
        <dbReference type="ARBA" id="ARBA00022840"/>
    </source>
</evidence>
<sequence>MADTANDGFDLTQFYQIFFEEAGENLEQMEQLLLNLDLDTVDDETLNAIFRCAHSIKGGAATFGFEDVAELTHQMESLLDKLRRHELVPTPPMVDVLLESSDVLKGLLARHQGLGGEPPETASLVARIRALASGQTPPPGPAVAPPPPPPPPPPAPAPAVTTGPGGMPAAAPPGAPRRLLARIGPLTHREQADAIKELFRDIAGLGTITAERDEGDHRVYEIDTSSSDNELLDLFAFHVAREQVSLTPIGTTAVAAPPADAPPAAPAPEEHSADVIEEGYGLFAGAPGSPVAGTVPGAGGAPTPAPDLVQGYGLFSGAPGNPVTPSEHVAQLQAHTRAADGAATDAAASPAAASPAAVDARARETAKAARQAASAQLETTTLRVSVSKIDQLINQVGELVITQAMLAQYSRDLDATLHQQLLAGLADLERNTRDLQESVMSIRMIPMSVVFSRFPRMLRDLAGKLGKKVELITHGEATELDKGLIEKITDPLTHLIRNSCDHGIELPHERLAKGKPEVGTITLSAAHQGGSILIEVRDDGRGLSRAKLLAKAREKGIPCSDDMSDQEVWQLIFAPGFSTAEVVTDVSGRGVGMDVVKKNIASLGGSVEIDSAEGYGMSVKVRLPLTLAIMDGMTVRVGDEVYILPLSSVVESFQVQATDINTVAQRAQLVKVRDEYMPVIELDRLFQVPRPTTDASANSIMVVVESDGARVALVVDELLGQQQVVIKNLEANYKKVPNVSGATILGDGSVSLILDISALVRRARQ</sequence>
<name>A0A554XBY5_9BURK</name>
<dbReference type="Gene3D" id="1.10.287.560">
    <property type="entry name" value="Histidine kinase CheA-like, homodimeric domain"/>
    <property type="match status" value="1"/>
</dbReference>
<organism evidence="17 18">
    <name type="scientific">Tepidimonas taiwanensis</name>
    <dbReference type="NCBI Taxonomy" id="307486"/>
    <lineage>
        <taxon>Bacteria</taxon>
        <taxon>Pseudomonadati</taxon>
        <taxon>Pseudomonadota</taxon>
        <taxon>Betaproteobacteria</taxon>
        <taxon>Burkholderiales</taxon>
        <taxon>Tepidimonas</taxon>
    </lineage>
</organism>
<evidence type="ECO:0000256" key="13">
    <source>
        <dbReference type="SAM" id="MobiDB-lite"/>
    </source>
</evidence>
<gene>
    <name evidence="17" type="primary">cheA_1</name>
    <name evidence="17" type="ORF">Ttaiw_00610</name>
</gene>
<feature type="domain" description="CheW-like" evidence="15">
    <location>
        <begin position="629"/>
        <end position="765"/>
    </location>
</feature>
<evidence type="ECO:0000256" key="11">
    <source>
        <dbReference type="ARBA" id="ARBA00035100"/>
    </source>
</evidence>
<dbReference type="SUPFAM" id="SSF50341">
    <property type="entry name" value="CheW-like"/>
    <property type="match status" value="1"/>
</dbReference>
<dbReference type="PANTHER" id="PTHR43395">
    <property type="entry name" value="SENSOR HISTIDINE KINASE CHEA"/>
    <property type="match status" value="1"/>
</dbReference>
<dbReference type="Gene3D" id="3.30.565.10">
    <property type="entry name" value="Histidine kinase-like ATPase, C-terminal domain"/>
    <property type="match status" value="1"/>
</dbReference>
<dbReference type="InterPro" id="IPR036097">
    <property type="entry name" value="HisK_dim/P_sf"/>
</dbReference>
<dbReference type="PROSITE" id="PS50851">
    <property type="entry name" value="CHEW"/>
    <property type="match status" value="1"/>
</dbReference>
<dbReference type="Pfam" id="PF02518">
    <property type="entry name" value="HATPase_c"/>
    <property type="match status" value="1"/>
</dbReference>
<feature type="region of interest" description="Disordered" evidence="13">
    <location>
        <begin position="132"/>
        <end position="176"/>
    </location>
</feature>
<dbReference type="AlphaFoldDB" id="A0A554XBY5"/>
<feature type="domain" description="HPt" evidence="16">
    <location>
        <begin position="7"/>
        <end position="111"/>
    </location>
</feature>
<dbReference type="InterPro" id="IPR004358">
    <property type="entry name" value="Sig_transdc_His_kin-like_C"/>
</dbReference>
<dbReference type="SMART" id="SM00260">
    <property type="entry name" value="CheW"/>
    <property type="match status" value="1"/>
</dbReference>
<dbReference type="Pfam" id="PF02895">
    <property type="entry name" value="H-kinase_dim"/>
    <property type="match status" value="1"/>
</dbReference>
<evidence type="ECO:0000259" key="14">
    <source>
        <dbReference type="PROSITE" id="PS50109"/>
    </source>
</evidence>
<protein>
    <recommendedName>
        <fullName evidence="3">Chemotaxis protein CheA</fullName>
        <ecNumber evidence="2">2.7.13.3</ecNumber>
    </recommendedName>
</protein>
<dbReference type="RefSeq" id="WP_043698183.1">
    <property type="nucleotide sequence ID" value="NZ_CP083911.1"/>
</dbReference>
<dbReference type="GO" id="GO:0000155">
    <property type="term" value="F:phosphorelay sensor kinase activity"/>
    <property type="evidence" value="ECO:0007669"/>
    <property type="project" value="InterPro"/>
</dbReference>
<dbReference type="SUPFAM" id="SSF47226">
    <property type="entry name" value="Histidine-containing phosphotransfer domain, HPT domain"/>
    <property type="match status" value="1"/>
</dbReference>
<dbReference type="InterPro" id="IPR036641">
    <property type="entry name" value="HPT_dom_sf"/>
</dbReference>
<dbReference type="InterPro" id="IPR037006">
    <property type="entry name" value="CheA-like_homodim_sf"/>
</dbReference>
<evidence type="ECO:0000256" key="7">
    <source>
        <dbReference type="ARBA" id="ARBA00022741"/>
    </source>
</evidence>
<keyword evidence="8" id="KW-0418">Kinase</keyword>
<evidence type="ECO:0000313" key="18">
    <source>
        <dbReference type="Proteomes" id="UP000317763"/>
    </source>
</evidence>
<dbReference type="STRING" id="307486.GCA_000807215_00120"/>
<dbReference type="InterPro" id="IPR036061">
    <property type="entry name" value="CheW-like_dom_sf"/>
</dbReference>
<keyword evidence="5 12" id="KW-0597">Phosphoprotein</keyword>
<dbReference type="GO" id="GO:0005524">
    <property type="term" value="F:ATP binding"/>
    <property type="evidence" value="ECO:0007669"/>
    <property type="project" value="UniProtKB-KW"/>
</dbReference>
<evidence type="ECO:0000256" key="12">
    <source>
        <dbReference type="PROSITE-ProRule" id="PRU00110"/>
    </source>
</evidence>
<evidence type="ECO:0000313" key="17">
    <source>
        <dbReference type="EMBL" id="TSE33357.1"/>
    </source>
</evidence>
<evidence type="ECO:0000256" key="8">
    <source>
        <dbReference type="ARBA" id="ARBA00022777"/>
    </source>
</evidence>
<keyword evidence="4" id="KW-0145">Chemotaxis</keyword>
<dbReference type="InterPro" id="IPR004105">
    <property type="entry name" value="CheA-like_dim"/>
</dbReference>
<dbReference type="CDD" id="cd00088">
    <property type="entry name" value="HPT"/>
    <property type="match status" value="1"/>
</dbReference>
<comment type="catalytic activity">
    <reaction evidence="1">
        <text>ATP + protein L-histidine = ADP + protein N-phospho-L-histidine.</text>
        <dbReference type="EC" id="2.7.13.3"/>
    </reaction>
</comment>
<evidence type="ECO:0000256" key="1">
    <source>
        <dbReference type="ARBA" id="ARBA00000085"/>
    </source>
</evidence>
<dbReference type="CDD" id="cd16916">
    <property type="entry name" value="HATPase_CheA-like"/>
    <property type="match status" value="1"/>
</dbReference>
<dbReference type="EC" id="2.7.13.3" evidence="2"/>
<evidence type="ECO:0000256" key="3">
    <source>
        <dbReference type="ARBA" id="ARBA00021495"/>
    </source>
</evidence>
<evidence type="ECO:0000259" key="16">
    <source>
        <dbReference type="PROSITE" id="PS50894"/>
    </source>
</evidence>
<dbReference type="SUPFAM" id="SSF55874">
    <property type="entry name" value="ATPase domain of HSP90 chaperone/DNA topoisomerase II/histidine kinase"/>
    <property type="match status" value="1"/>
</dbReference>
<evidence type="ECO:0000259" key="15">
    <source>
        <dbReference type="PROSITE" id="PS50851"/>
    </source>
</evidence>
<dbReference type="SUPFAM" id="SSF47384">
    <property type="entry name" value="Homodimeric domain of signal transducing histidine kinase"/>
    <property type="match status" value="1"/>
</dbReference>
<comment type="function">
    <text evidence="11">Involved in the transmission of sensory signals from the chemoreceptors to the flagellar motors. CheA is autophosphorylated; it can transfer its phosphate group to either CheB or CheY.</text>
</comment>
<dbReference type="PANTHER" id="PTHR43395:SF10">
    <property type="entry name" value="CHEMOTAXIS PROTEIN CHEA"/>
    <property type="match status" value="1"/>
</dbReference>
<dbReference type="InterPro" id="IPR051315">
    <property type="entry name" value="Bact_Chemotaxis_CheA"/>
</dbReference>
<keyword evidence="10" id="KW-0902">Two-component regulatory system</keyword>
<dbReference type="FunFam" id="3.30.565.10:FF:000016">
    <property type="entry name" value="Chemotaxis protein CheA, putative"/>
    <property type="match status" value="1"/>
</dbReference>
<dbReference type="PROSITE" id="PS50109">
    <property type="entry name" value="HIS_KIN"/>
    <property type="match status" value="1"/>
</dbReference>
<evidence type="ECO:0000256" key="2">
    <source>
        <dbReference type="ARBA" id="ARBA00012438"/>
    </source>
</evidence>
<dbReference type="SMART" id="SM00073">
    <property type="entry name" value="HPT"/>
    <property type="match status" value="1"/>
</dbReference>
<accession>A0A554XBY5</accession>
<dbReference type="GO" id="GO:0006935">
    <property type="term" value="P:chemotaxis"/>
    <property type="evidence" value="ECO:0007669"/>
    <property type="project" value="UniProtKB-KW"/>
</dbReference>
<dbReference type="GO" id="GO:0005737">
    <property type="term" value="C:cytoplasm"/>
    <property type="evidence" value="ECO:0007669"/>
    <property type="project" value="InterPro"/>
</dbReference>
<dbReference type="PROSITE" id="PS50894">
    <property type="entry name" value="HPT"/>
    <property type="match status" value="1"/>
</dbReference>
<dbReference type="CDD" id="cd00731">
    <property type="entry name" value="CheA_reg"/>
    <property type="match status" value="1"/>
</dbReference>
<feature type="compositionally biased region" description="Pro residues" evidence="13">
    <location>
        <begin position="136"/>
        <end position="157"/>
    </location>
</feature>
<dbReference type="SMART" id="SM01231">
    <property type="entry name" value="H-kinase_dim"/>
    <property type="match status" value="1"/>
</dbReference>
<comment type="caution">
    <text evidence="17">The sequence shown here is derived from an EMBL/GenBank/DDBJ whole genome shotgun (WGS) entry which is preliminary data.</text>
</comment>
<keyword evidence="6 17" id="KW-0808">Transferase</keyword>
<dbReference type="InterPro" id="IPR003594">
    <property type="entry name" value="HATPase_dom"/>
</dbReference>
<evidence type="ECO:0000256" key="10">
    <source>
        <dbReference type="ARBA" id="ARBA00023012"/>
    </source>
</evidence>
<dbReference type="OrthoDB" id="9803176at2"/>
<feature type="modified residue" description="Phosphohistidine" evidence="12">
    <location>
        <position position="54"/>
    </location>
</feature>
<dbReference type="InterPro" id="IPR036890">
    <property type="entry name" value="HATPase_C_sf"/>
</dbReference>
<proteinExistence type="predicted"/>
<dbReference type="PRINTS" id="PR00344">
    <property type="entry name" value="BCTRLSENSOR"/>
</dbReference>
<dbReference type="InterPro" id="IPR005467">
    <property type="entry name" value="His_kinase_dom"/>
</dbReference>
<keyword evidence="18" id="KW-1185">Reference proteome</keyword>
<evidence type="ECO:0000256" key="4">
    <source>
        <dbReference type="ARBA" id="ARBA00022500"/>
    </source>
</evidence>
<dbReference type="InterPro" id="IPR002545">
    <property type="entry name" value="CheW-lke_dom"/>
</dbReference>
<dbReference type="FunFam" id="2.30.30.40:FF:000048">
    <property type="entry name" value="Chemotaxis protein CheA, putative"/>
    <property type="match status" value="1"/>
</dbReference>
<dbReference type="SMART" id="SM00387">
    <property type="entry name" value="HATPase_c"/>
    <property type="match status" value="1"/>
</dbReference>
<reference evidence="17 18" key="1">
    <citation type="submission" date="2019-07" db="EMBL/GenBank/DDBJ databases">
        <title>Tepidimonas taiwanensis I1-1 draft genome.</title>
        <authorList>
            <person name="Da Costa M.S."/>
            <person name="Froufe H.J.C."/>
            <person name="Egas C."/>
            <person name="Albuquerque L."/>
        </authorList>
    </citation>
    <scope>NUCLEOTIDE SEQUENCE [LARGE SCALE GENOMIC DNA]</scope>
    <source>
        <strain evidence="17 18">I1-1</strain>
    </source>
</reference>
<dbReference type="Gene3D" id="2.30.30.40">
    <property type="entry name" value="SH3 Domains"/>
    <property type="match status" value="1"/>
</dbReference>